<keyword evidence="7" id="KW-1015">Disulfide bond</keyword>
<evidence type="ECO:0000313" key="11">
    <source>
        <dbReference type="EMBL" id="KOG00152.1"/>
    </source>
</evidence>
<dbReference type="OrthoDB" id="7481291at2759"/>
<protein>
    <recommendedName>
        <fullName evidence="10">CHCH domain-containing protein</fullName>
    </recommendedName>
</protein>
<keyword evidence="2" id="KW-0813">Transport</keyword>
<dbReference type="GO" id="GO:0015035">
    <property type="term" value="F:protein-disulfide reductase activity"/>
    <property type="evidence" value="ECO:0007669"/>
    <property type="project" value="InterPro"/>
</dbReference>
<dbReference type="PANTHER" id="PTHR21622:SF0">
    <property type="entry name" value="COILED-COIL-HELIX-COILED-COIL-HELIX DOMAIN CONTAINING 4"/>
    <property type="match status" value="1"/>
</dbReference>
<dbReference type="PANTHER" id="PTHR21622">
    <property type="entry name" value="COILED-COIL-HELIX-COILED-COIL-HELIX DOMAIN CONTAINING 4"/>
    <property type="match status" value="1"/>
</dbReference>
<dbReference type="InterPro" id="IPR010625">
    <property type="entry name" value="CHCH"/>
</dbReference>
<evidence type="ECO:0000256" key="7">
    <source>
        <dbReference type="ARBA" id="ARBA00023157"/>
    </source>
</evidence>
<organism evidence="11">
    <name type="scientific">Octopus bimaculoides</name>
    <name type="common">California two-spotted octopus</name>
    <dbReference type="NCBI Taxonomy" id="37653"/>
    <lineage>
        <taxon>Eukaryota</taxon>
        <taxon>Metazoa</taxon>
        <taxon>Spiralia</taxon>
        <taxon>Lophotrochozoa</taxon>
        <taxon>Mollusca</taxon>
        <taxon>Cephalopoda</taxon>
        <taxon>Coleoidea</taxon>
        <taxon>Octopodiformes</taxon>
        <taxon>Octopoda</taxon>
        <taxon>Incirrata</taxon>
        <taxon>Octopodidae</taxon>
        <taxon>Octopus</taxon>
    </lineage>
</organism>
<dbReference type="GO" id="GO:0045041">
    <property type="term" value="P:protein import into mitochondrial intermembrane space"/>
    <property type="evidence" value="ECO:0007669"/>
    <property type="project" value="InterPro"/>
</dbReference>
<evidence type="ECO:0000256" key="6">
    <source>
        <dbReference type="ARBA" id="ARBA00023128"/>
    </source>
</evidence>
<dbReference type="OMA" id="AFSYCKV"/>
<dbReference type="InterPro" id="IPR039289">
    <property type="entry name" value="CHCHD4"/>
</dbReference>
<name>A0A0L8IF84_OCTBM</name>
<keyword evidence="6" id="KW-0496">Mitochondrion</keyword>
<evidence type="ECO:0000256" key="8">
    <source>
        <dbReference type="ARBA" id="ARBA00023284"/>
    </source>
</evidence>
<dbReference type="PROSITE" id="PS51808">
    <property type="entry name" value="CHCH"/>
    <property type="match status" value="1"/>
</dbReference>
<keyword evidence="4" id="KW-0560">Oxidoreductase</keyword>
<dbReference type="KEGG" id="obi:106869192"/>
<evidence type="ECO:0000256" key="3">
    <source>
        <dbReference type="ARBA" id="ARBA00022927"/>
    </source>
</evidence>
<evidence type="ECO:0000256" key="5">
    <source>
        <dbReference type="ARBA" id="ARBA00023010"/>
    </source>
</evidence>
<keyword evidence="8" id="KW-0676">Redox-active center</keyword>
<sequence length="166" mass="18643">MRTVFNLPCELLAWFVAHFYANMSYCRKEGKDEIIFVTKEDYEKPSTALVASANDEDEEPGLILKDGSINWNCPCLGGMASGPCGVQFREAFSCFHYSEMQPKGSECYDAFKRMQECMSEYPDLYPSKDEEEVPGSDSKKLETVENKDESQTNVTSTPVPPTAEVS</sequence>
<feature type="compositionally biased region" description="Basic and acidic residues" evidence="9">
    <location>
        <begin position="137"/>
        <end position="150"/>
    </location>
</feature>
<evidence type="ECO:0000256" key="1">
    <source>
        <dbReference type="ARBA" id="ARBA00004173"/>
    </source>
</evidence>
<feature type="region of interest" description="Disordered" evidence="9">
    <location>
        <begin position="123"/>
        <end position="166"/>
    </location>
</feature>
<evidence type="ECO:0000256" key="4">
    <source>
        <dbReference type="ARBA" id="ARBA00023002"/>
    </source>
</evidence>
<dbReference type="GO" id="GO:0005758">
    <property type="term" value="C:mitochondrial intermembrane space"/>
    <property type="evidence" value="ECO:0007669"/>
    <property type="project" value="TreeGrafter"/>
</dbReference>
<gene>
    <name evidence="11" type="ORF">OCBIM_22007688mg</name>
</gene>
<dbReference type="STRING" id="37653.A0A0L8IF84"/>
<dbReference type="AlphaFoldDB" id="A0A0L8IF84"/>
<dbReference type="Gene3D" id="1.10.287.2900">
    <property type="match status" value="1"/>
</dbReference>
<reference evidence="11" key="1">
    <citation type="submission" date="2015-07" db="EMBL/GenBank/DDBJ databases">
        <title>MeaNS - Measles Nucleotide Surveillance Program.</title>
        <authorList>
            <person name="Tran T."/>
            <person name="Druce J."/>
        </authorList>
    </citation>
    <scope>NUCLEOTIDE SEQUENCE</scope>
    <source>
        <strain evidence="11">UCB-OBI-ISO-001</strain>
        <tissue evidence="11">Gonad</tissue>
    </source>
</reference>
<keyword evidence="5" id="KW-0811">Translocation</keyword>
<evidence type="ECO:0000259" key="10">
    <source>
        <dbReference type="Pfam" id="PF06747"/>
    </source>
</evidence>
<feature type="domain" description="CHCH" evidence="10">
    <location>
        <begin position="84"/>
        <end position="119"/>
    </location>
</feature>
<comment type="subcellular location">
    <subcellularLocation>
        <location evidence="1">Mitochondrion</location>
    </subcellularLocation>
</comment>
<dbReference type="EMBL" id="KQ415846">
    <property type="protein sequence ID" value="KOG00152.1"/>
    <property type="molecule type" value="Genomic_DNA"/>
</dbReference>
<dbReference type="Pfam" id="PF06747">
    <property type="entry name" value="CHCH"/>
    <property type="match status" value="1"/>
</dbReference>
<evidence type="ECO:0000256" key="9">
    <source>
        <dbReference type="SAM" id="MobiDB-lite"/>
    </source>
</evidence>
<keyword evidence="3" id="KW-0653">Protein transport</keyword>
<evidence type="ECO:0000256" key="2">
    <source>
        <dbReference type="ARBA" id="ARBA00022448"/>
    </source>
</evidence>
<accession>A0A0L8IF84</accession>
<proteinExistence type="predicted"/>